<dbReference type="CDD" id="cd05120">
    <property type="entry name" value="APH_ChoK_like"/>
    <property type="match status" value="1"/>
</dbReference>
<protein>
    <recommendedName>
        <fullName evidence="1">Protein kinase domain-containing protein</fullName>
    </recommendedName>
</protein>
<dbReference type="Proteomes" id="UP000054567">
    <property type="component" value="Unassembled WGS sequence"/>
</dbReference>
<dbReference type="SUPFAM" id="SSF56112">
    <property type="entry name" value="Protein kinase-like (PK-like)"/>
    <property type="match status" value="1"/>
</dbReference>
<dbReference type="Gene3D" id="3.90.1200.10">
    <property type="match status" value="1"/>
</dbReference>
<feature type="domain" description="Protein kinase" evidence="1">
    <location>
        <begin position="1"/>
        <end position="294"/>
    </location>
</feature>
<reference evidence="3" key="3">
    <citation type="journal article" date="2010" name="Genome Res.">
        <title>Population genomic sequencing of Coccidioides fungi reveals recent hybridization and transposon control.</title>
        <authorList>
            <person name="Neafsey D.E."/>
            <person name="Barker B.M."/>
            <person name="Sharpton T.J."/>
            <person name="Stajich J.E."/>
            <person name="Park D.J."/>
            <person name="Whiston E."/>
            <person name="Hung C.-Y."/>
            <person name="McMahan C."/>
            <person name="White J."/>
            <person name="Sykes S."/>
            <person name="Heiman D."/>
            <person name="Young S."/>
            <person name="Zeng Q."/>
            <person name="Abouelleil A."/>
            <person name="Aftuck L."/>
            <person name="Bessette D."/>
            <person name="Brown A."/>
            <person name="FitzGerald M."/>
            <person name="Lui A."/>
            <person name="Macdonald J.P."/>
            <person name="Priest M."/>
            <person name="Orbach M.J."/>
            <person name="Galgiani J.N."/>
            <person name="Kirkland T.N."/>
            <person name="Cole G.T."/>
            <person name="Birren B.W."/>
            <person name="Henn M.R."/>
            <person name="Taylor J.W."/>
            <person name="Rounsley S.D."/>
        </authorList>
    </citation>
    <scope>NUCLEOTIDE SEQUENCE [LARGE SCALE GENOMIC DNA]</scope>
    <source>
        <strain evidence="3">RMSCC 3488</strain>
    </source>
</reference>
<dbReference type="GO" id="GO:0005524">
    <property type="term" value="F:ATP binding"/>
    <property type="evidence" value="ECO:0007669"/>
    <property type="project" value="InterPro"/>
</dbReference>
<dbReference type="PANTHER" id="PTHR21310:SF48">
    <property type="entry name" value="AMINOGLYCOSIDE PHOSPHOTRANSFERASE DOMAIN-CONTAINING PROTEIN"/>
    <property type="match status" value="1"/>
</dbReference>
<dbReference type="InterPro" id="IPR000719">
    <property type="entry name" value="Prot_kinase_dom"/>
</dbReference>
<dbReference type="InterPro" id="IPR051678">
    <property type="entry name" value="AGP_Transferase"/>
</dbReference>
<dbReference type="AlphaFoldDB" id="A0A0J6FUI6"/>
<dbReference type="VEuPathDB" id="FungiDB:CPAG_09091"/>
<dbReference type="PROSITE" id="PS50011">
    <property type="entry name" value="PROTEIN_KINASE_DOM"/>
    <property type="match status" value="1"/>
</dbReference>
<evidence type="ECO:0000259" key="1">
    <source>
        <dbReference type="PROSITE" id="PS50011"/>
    </source>
</evidence>
<sequence>MWAPVQLPYFRNSEDLPGPLPTKEDIRSSTTFLGDRVAQKMVRVGQHFIIKYGRGTSEIEGQNLLFVEHHLCNTVHAPRLYAMYRDSDGTLFLIMEFLEGESLEKLWEVLSDDEKSHIACRLKDIFDGMRSLPSPGFYGSVIKGSLPHHLFYTNPMDRRISGPFLHENEVNNAITAQLRSQAALHRQHSHKSDFYERHLSRILSNHPPVFSHSDIYRKNILIRKTSKHTSEKCDYDVALVDWEDAGWYPSYWDYAISFTHFRWDDDWPARFESFMEPWLAEAALVRMVYQDIFF</sequence>
<reference evidence="3" key="2">
    <citation type="journal article" date="2009" name="Genome Res.">
        <title>Comparative genomic analyses of the human fungal pathogens Coccidioides and their relatives.</title>
        <authorList>
            <person name="Sharpton T.J."/>
            <person name="Stajich J.E."/>
            <person name="Rounsley S.D."/>
            <person name="Gardner M.J."/>
            <person name="Wortman J.R."/>
            <person name="Jordar V.S."/>
            <person name="Maiti R."/>
            <person name="Kodira C.D."/>
            <person name="Neafsey D.E."/>
            <person name="Zeng Q."/>
            <person name="Hung C.-Y."/>
            <person name="McMahan C."/>
            <person name="Muszewska A."/>
            <person name="Grynberg M."/>
            <person name="Mandel M.A."/>
            <person name="Kellner E.M."/>
            <person name="Barker B.M."/>
            <person name="Galgiani J.N."/>
            <person name="Orbach M.J."/>
            <person name="Kirkland T.N."/>
            <person name="Cole G.T."/>
            <person name="Henn M.R."/>
            <person name="Birren B.W."/>
            <person name="Taylor J.W."/>
        </authorList>
    </citation>
    <scope>NUCLEOTIDE SEQUENCE [LARGE SCALE GENOMIC DNA]</scope>
    <source>
        <strain evidence="3">RMSCC 3488</strain>
    </source>
</reference>
<dbReference type="OrthoDB" id="4177236at2759"/>
<gene>
    <name evidence="2" type="ORF">CPAG_09091</name>
</gene>
<accession>A0A0J6FUI6</accession>
<dbReference type="GO" id="GO:0004672">
    <property type="term" value="F:protein kinase activity"/>
    <property type="evidence" value="ECO:0007669"/>
    <property type="project" value="InterPro"/>
</dbReference>
<name>A0A0J6FUI6_COCPO</name>
<dbReference type="InterPro" id="IPR011009">
    <property type="entry name" value="Kinase-like_dom_sf"/>
</dbReference>
<dbReference type="InterPro" id="IPR002575">
    <property type="entry name" value="Aminoglycoside_PTrfase"/>
</dbReference>
<organism evidence="2 3">
    <name type="scientific">Coccidioides posadasii RMSCC 3488</name>
    <dbReference type="NCBI Taxonomy" id="454284"/>
    <lineage>
        <taxon>Eukaryota</taxon>
        <taxon>Fungi</taxon>
        <taxon>Dikarya</taxon>
        <taxon>Ascomycota</taxon>
        <taxon>Pezizomycotina</taxon>
        <taxon>Eurotiomycetes</taxon>
        <taxon>Eurotiomycetidae</taxon>
        <taxon>Onygenales</taxon>
        <taxon>Onygenaceae</taxon>
        <taxon>Coccidioides</taxon>
    </lineage>
</organism>
<dbReference type="EMBL" id="DS268114">
    <property type="protein sequence ID" value="KMM72799.1"/>
    <property type="molecule type" value="Genomic_DNA"/>
</dbReference>
<reference evidence="2 3" key="1">
    <citation type="submission" date="2007-06" db="EMBL/GenBank/DDBJ databases">
        <title>The Genome Sequence of Coccidioides posadasii RMSCC_3488.</title>
        <authorList>
            <consortium name="Coccidioides Genome Resources Consortium"/>
            <consortium name="The Broad Institute Genome Sequencing Platform"/>
            <person name="Henn M.R."/>
            <person name="Sykes S."/>
            <person name="Young S."/>
            <person name="Jaffe D."/>
            <person name="Berlin A."/>
            <person name="Alvarez P."/>
            <person name="Butler J."/>
            <person name="Gnerre S."/>
            <person name="Grabherr M."/>
            <person name="Mauceli E."/>
            <person name="Brockman W."/>
            <person name="Kodira C."/>
            <person name="Alvarado L."/>
            <person name="Zeng Q."/>
            <person name="Crawford M."/>
            <person name="Antoine C."/>
            <person name="Devon K."/>
            <person name="Galgiani J."/>
            <person name="Orsborn K."/>
            <person name="Lewis M.L."/>
            <person name="Nusbaum C."/>
            <person name="Galagan J."/>
            <person name="Birren B."/>
        </authorList>
    </citation>
    <scope>NUCLEOTIDE SEQUENCE [LARGE SCALE GENOMIC DNA]</scope>
    <source>
        <strain evidence="2 3">RMSCC 3488</strain>
    </source>
</reference>
<evidence type="ECO:0000313" key="2">
    <source>
        <dbReference type="EMBL" id="KMM72799.1"/>
    </source>
</evidence>
<dbReference type="PANTHER" id="PTHR21310">
    <property type="entry name" value="AMINOGLYCOSIDE PHOSPHOTRANSFERASE-RELATED-RELATED"/>
    <property type="match status" value="1"/>
</dbReference>
<proteinExistence type="predicted"/>
<dbReference type="Pfam" id="PF01636">
    <property type="entry name" value="APH"/>
    <property type="match status" value="1"/>
</dbReference>
<evidence type="ECO:0000313" key="3">
    <source>
        <dbReference type="Proteomes" id="UP000054567"/>
    </source>
</evidence>